<comment type="caution">
    <text evidence="4">The sequence shown here is derived from an EMBL/GenBank/DDBJ whole genome shotgun (WGS) entry which is preliminary data.</text>
</comment>
<feature type="domain" description="GGDEF" evidence="3">
    <location>
        <begin position="545"/>
        <end position="678"/>
    </location>
</feature>
<dbReference type="Gene3D" id="3.30.70.270">
    <property type="match status" value="1"/>
</dbReference>
<dbReference type="SMART" id="SM01080">
    <property type="entry name" value="CHASE2"/>
    <property type="match status" value="1"/>
</dbReference>
<dbReference type="CDD" id="cd01949">
    <property type="entry name" value="GGDEF"/>
    <property type="match status" value="1"/>
</dbReference>
<feature type="domain" description="EAL" evidence="2">
    <location>
        <begin position="687"/>
        <end position="937"/>
    </location>
</feature>
<dbReference type="InterPro" id="IPR029787">
    <property type="entry name" value="Nucleotide_cyclase"/>
</dbReference>
<dbReference type="SUPFAM" id="SSF141868">
    <property type="entry name" value="EAL domain-like"/>
    <property type="match status" value="1"/>
</dbReference>
<evidence type="ECO:0000256" key="1">
    <source>
        <dbReference type="SAM" id="Phobius"/>
    </source>
</evidence>
<organism evidence="4 5">
    <name type="scientific">Roseibium aggregatum</name>
    <dbReference type="NCBI Taxonomy" id="187304"/>
    <lineage>
        <taxon>Bacteria</taxon>
        <taxon>Pseudomonadati</taxon>
        <taxon>Pseudomonadota</taxon>
        <taxon>Alphaproteobacteria</taxon>
        <taxon>Hyphomicrobiales</taxon>
        <taxon>Stappiaceae</taxon>
        <taxon>Roseibium</taxon>
    </lineage>
</organism>
<protein>
    <submittedName>
        <fullName evidence="4">EAL domain-containing protein</fullName>
    </submittedName>
</protein>
<sequence>MRSLFASVSSLITGRRQAYLVPAMAVLCGIALTVLLLDFAGVPSAMTRLLTGARFELLEREPTGKIVIVDIDAQSLADVGVWPWPRRLYGDLIDRLVEDGAEQIALDIDFSTVSTTEDDAAFASAMERANGIVSLAMFRQKSHRSAARDGEMMVNRPIDRFLDVSWPVVVSVPIEADSRVWRNYWGEVIDGIPELSLSAFLGDASGPTDGNFWIDYSIDPSRLTTVSFTDVLNGTFPKDTFRGKKVVVGASAQELRDLFPVPVYGILPGSVIQSIAGESVLQNRALSMTGRDLLLALALVLAFPLIFAIDTNWKKRLAGLVAISAGLELAGLMIQSRYPVILQTGPAQVALILAGLHLVLKQIGFHQFLLRIARAQTQNSRRMLGQVFDDSFDAIVVMNAHREVVAASRAAIGMFPAGLKPGVMASDYLPAEMVEGAVAVLDQKGPAAAKPEMKTVRLNDKSGEPRMIEFIATGSSHLDISDEGVSEQSAVSLASLTCRDVTEERLANEKLAYLAKFEPLTGLLNRNSFVDGIAEHLLPMNLQQRPCILAIFSVRDLDRITASLGFSYTDRLRKKIARQLTGFLNANDLAASIGDDSFGCLAWVDDTAAAPGEFAARLRDAVATGYDIGGNRIPVTVNVGYTVAIGEIEDPNTLLRQARNALSRAQTGLASEIVGFDKNMEDGVNRRQKLEVELARALERNEMHVLYQPQVDLATGEMIGVEALMRWKHSELGMISPIEFISIAEESGRIIELGAWVLEQAMRDAATWTRPLRLAVNVSAVQLTRSDLPAAVKSALTKTGFAADRLDLEVTESLFIDESIDLKKPIAKLRKLGCSLAMDDFGTGYSGLGYILRFPFAKIKIDRSFVANMEKDRANIAIVKAVVDMAEAFGMTVVAEGIETIEHQKMLLDLGCTVGQGYYYSRPVPASEIANLLKMAA</sequence>
<evidence type="ECO:0000313" key="4">
    <source>
        <dbReference type="EMBL" id="MBD1546677.1"/>
    </source>
</evidence>
<evidence type="ECO:0000259" key="2">
    <source>
        <dbReference type="PROSITE" id="PS50883"/>
    </source>
</evidence>
<dbReference type="RefSeq" id="WP_190291346.1">
    <property type="nucleotide sequence ID" value="NZ_JABFCZ010000010.1"/>
</dbReference>
<dbReference type="SUPFAM" id="SSF55073">
    <property type="entry name" value="Nucleotide cyclase"/>
    <property type="match status" value="1"/>
</dbReference>
<dbReference type="PANTHER" id="PTHR44757">
    <property type="entry name" value="DIGUANYLATE CYCLASE DGCP"/>
    <property type="match status" value="1"/>
</dbReference>
<dbReference type="SMART" id="SM00052">
    <property type="entry name" value="EAL"/>
    <property type="match status" value="1"/>
</dbReference>
<dbReference type="PANTHER" id="PTHR44757:SF2">
    <property type="entry name" value="BIOFILM ARCHITECTURE MAINTENANCE PROTEIN MBAA"/>
    <property type="match status" value="1"/>
</dbReference>
<dbReference type="Gene3D" id="3.20.20.450">
    <property type="entry name" value="EAL domain"/>
    <property type="match status" value="1"/>
</dbReference>
<dbReference type="EMBL" id="JABFCZ010000010">
    <property type="protein sequence ID" value="MBD1546677.1"/>
    <property type="molecule type" value="Genomic_DNA"/>
</dbReference>
<dbReference type="InterPro" id="IPR043128">
    <property type="entry name" value="Rev_trsase/Diguanyl_cyclase"/>
</dbReference>
<dbReference type="PROSITE" id="PS50887">
    <property type="entry name" value="GGDEF"/>
    <property type="match status" value="1"/>
</dbReference>
<dbReference type="CDD" id="cd01948">
    <property type="entry name" value="EAL"/>
    <property type="match status" value="1"/>
</dbReference>
<dbReference type="Pfam" id="PF00990">
    <property type="entry name" value="GGDEF"/>
    <property type="match status" value="1"/>
</dbReference>
<accession>A0A926P4C9</accession>
<name>A0A926P4C9_9HYPH</name>
<dbReference type="Proteomes" id="UP000598467">
    <property type="component" value="Unassembled WGS sequence"/>
</dbReference>
<proteinExistence type="predicted"/>
<dbReference type="InterPro" id="IPR052155">
    <property type="entry name" value="Biofilm_reg_signaling"/>
</dbReference>
<feature type="transmembrane region" description="Helical" evidence="1">
    <location>
        <begin position="20"/>
        <end position="40"/>
    </location>
</feature>
<dbReference type="Pfam" id="PF05226">
    <property type="entry name" value="CHASE2"/>
    <property type="match status" value="1"/>
</dbReference>
<dbReference type="PROSITE" id="PS50883">
    <property type="entry name" value="EAL"/>
    <property type="match status" value="1"/>
</dbReference>
<dbReference type="InterPro" id="IPR007890">
    <property type="entry name" value="CHASE2"/>
</dbReference>
<dbReference type="AlphaFoldDB" id="A0A926P4C9"/>
<evidence type="ECO:0000259" key="3">
    <source>
        <dbReference type="PROSITE" id="PS50887"/>
    </source>
</evidence>
<keyword evidence="1" id="KW-0812">Transmembrane</keyword>
<keyword evidence="1" id="KW-1133">Transmembrane helix</keyword>
<dbReference type="InterPro" id="IPR000160">
    <property type="entry name" value="GGDEF_dom"/>
</dbReference>
<gene>
    <name evidence="4" type="ORF">HK439_10415</name>
</gene>
<reference evidence="4" key="1">
    <citation type="submission" date="2020-05" db="EMBL/GenBank/DDBJ databases">
        <title>Identification of trans-AT polyketide cluster in two marine bacteria, producers of a novel glutaramide-containing polyketide sesbanimide D and analogs.</title>
        <authorList>
            <person name="Kacar D."/>
            <person name="Rodriguez P."/>
            <person name="Canedo L."/>
            <person name="Gonzalez E."/>
            <person name="Galan B."/>
            <person name="De La Calle F."/>
            <person name="Garcia J.L."/>
        </authorList>
    </citation>
    <scope>NUCLEOTIDE SEQUENCE</scope>
    <source>
        <strain evidence="4">PHM038</strain>
    </source>
</reference>
<dbReference type="SMART" id="SM00267">
    <property type="entry name" value="GGDEF"/>
    <property type="match status" value="1"/>
</dbReference>
<keyword evidence="1" id="KW-0472">Membrane</keyword>
<dbReference type="InterPro" id="IPR035919">
    <property type="entry name" value="EAL_sf"/>
</dbReference>
<dbReference type="Pfam" id="PF00563">
    <property type="entry name" value="EAL"/>
    <property type="match status" value="1"/>
</dbReference>
<evidence type="ECO:0000313" key="5">
    <source>
        <dbReference type="Proteomes" id="UP000598467"/>
    </source>
</evidence>
<dbReference type="InterPro" id="IPR001633">
    <property type="entry name" value="EAL_dom"/>
</dbReference>